<organism evidence="9 10">
    <name type="scientific">Mucilaginibacter paludis DSM 18603</name>
    <dbReference type="NCBI Taxonomy" id="714943"/>
    <lineage>
        <taxon>Bacteria</taxon>
        <taxon>Pseudomonadati</taxon>
        <taxon>Bacteroidota</taxon>
        <taxon>Sphingobacteriia</taxon>
        <taxon>Sphingobacteriales</taxon>
        <taxon>Sphingobacteriaceae</taxon>
        <taxon>Mucilaginibacter</taxon>
    </lineage>
</organism>
<comment type="similarity">
    <text evidence="2">Belongs to the outer membrane factor (OMF) (TC 1.B.17) family.</text>
</comment>
<dbReference type="GO" id="GO:0015562">
    <property type="term" value="F:efflux transmembrane transporter activity"/>
    <property type="evidence" value="ECO:0007669"/>
    <property type="project" value="InterPro"/>
</dbReference>
<dbReference type="SUPFAM" id="SSF56954">
    <property type="entry name" value="Outer membrane efflux proteins (OEP)"/>
    <property type="match status" value="1"/>
</dbReference>
<keyword evidence="4" id="KW-1134">Transmembrane beta strand</keyword>
<dbReference type="GO" id="GO:1990281">
    <property type="term" value="C:efflux pump complex"/>
    <property type="evidence" value="ECO:0007669"/>
    <property type="project" value="TreeGrafter"/>
</dbReference>
<reference evidence="9" key="1">
    <citation type="submission" date="2011-09" db="EMBL/GenBank/DDBJ databases">
        <title>The permanent draft genome of Mucilaginibacter paludis DSM 18603.</title>
        <authorList>
            <consortium name="US DOE Joint Genome Institute (JGI-PGF)"/>
            <person name="Lucas S."/>
            <person name="Han J."/>
            <person name="Lapidus A."/>
            <person name="Bruce D."/>
            <person name="Goodwin L."/>
            <person name="Pitluck S."/>
            <person name="Peters L."/>
            <person name="Kyrpides N."/>
            <person name="Mavromatis K."/>
            <person name="Ivanova N."/>
            <person name="Mikhailova N."/>
            <person name="Held B."/>
            <person name="Detter J.C."/>
            <person name="Tapia R."/>
            <person name="Han C."/>
            <person name="Land M."/>
            <person name="Hauser L."/>
            <person name="Markowitz V."/>
            <person name="Cheng J.-F."/>
            <person name="Hugenholtz P."/>
            <person name="Woyke T."/>
            <person name="Wu D."/>
            <person name="Tindall B."/>
            <person name="Brambilla E."/>
            <person name="Klenk H.-P."/>
            <person name="Eisen J.A."/>
        </authorList>
    </citation>
    <scope>NUCLEOTIDE SEQUENCE [LARGE SCALE GENOMIC DNA]</scope>
    <source>
        <strain evidence="9">DSM 18603</strain>
    </source>
</reference>
<dbReference type="GO" id="GO:0009279">
    <property type="term" value="C:cell outer membrane"/>
    <property type="evidence" value="ECO:0007669"/>
    <property type="project" value="UniProtKB-SubCell"/>
</dbReference>
<evidence type="ECO:0000256" key="1">
    <source>
        <dbReference type="ARBA" id="ARBA00004442"/>
    </source>
</evidence>
<dbReference type="STRING" id="714943.Mucpa_2166"/>
<dbReference type="Pfam" id="PF02321">
    <property type="entry name" value="OEP"/>
    <property type="match status" value="2"/>
</dbReference>
<evidence type="ECO:0000313" key="9">
    <source>
        <dbReference type="EMBL" id="EHQ26305.1"/>
    </source>
</evidence>
<protein>
    <submittedName>
        <fullName evidence="9">Outer membrane efflux protein</fullName>
    </submittedName>
</protein>
<dbReference type="InterPro" id="IPR003423">
    <property type="entry name" value="OMP_efflux"/>
</dbReference>
<dbReference type="Gene3D" id="1.20.1600.10">
    <property type="entry name" value="Outer membrane efflux proteins (OEP)"/>
    <property type="match status" value="1"/>
</dbReference>
<dbReference type="OrthoDB" id="367883at2"/>
<feature type="signal peptide" evidence="8">
    <location>
        <begin position="1"/>
        <end position="21"/>
    </location>
</feature>
<sequence length="440" mass="49152">MKPKVFFLTLYIACLSHYVSAQTIADTVKIRSLNDVVAAAVQRNPTQAVYQEQIRQAQYNYKASKGFYYPNASASFNGTDNLHLATTPVPGELVGKSGTTYYAQFGKTYTYNTGVTLSQSILDWTLILQSKIARDNMLLTQAQQSSYMQSLKEQVTRLYFTALIAKSALEINQADQVLADSLALLSRQRLKEGTSDLLAANQAAINYNNVQQSQAQSRQLYDQSIENLKILLGEKSASELSLTEKLNLDSLAAAGATALGADKTLAVYEQQVNIADIQSRSQRSAAYPIISASAYFGGQQFRNDFGLSFANNTWNAYRYLGLNITVPIFTGLTNTNKYRSAKVQKDIAQLQYENARQQSQINDRLLLKNYTDYQKMVKSSANSFKLYGDNLRLNQQKYHEGVTGMDVYLKAFQDYLTAENNYLNNLSQLLSAKSTLLSRL</sequence>
<dbReference type="AlphaFoldDB" id="H1YG17"/>
<accession>H1YG17</accession>
<evidence type="ECO:0000256" key="2">
    <source>
        <dbReference type="ARBA" id="ARBA00007613"/>
    </source>
</evidence>
<feature type="chain" id="PRO_5005682738" evidence="8">
    <location>
        <begin position="22"/>
        <end position="440"/>
    </location>
</feature>
<dbReference type="eggNOG" id="COG1538">
    <property type="taxonomic scope" value="Bacteria"/>
</dbReference>
<evidence type="ECO:0000256" key="4">
    <source>
        <dbReference type="ARBA" id="ARBA00022452"/>
    </source>
</evidence>
<evidence type="ECO:0000256" key="7">
    <source>
        <dbReference type="ARBA" id="ARBA00023237"/>
    </source>
</evidence>
<keyword evidence="6" id="KW-0472">Membrane</keyword>
<keyword evidence="3" id="KW-0813">Transport</keyword>
<name>H1YG17_9SPHI</name>
<dbReference type="HOGENOM" id="CLU_622299_0_0_10"/>
<evidence type="ECO:0000256" key="6">
    <source>
        <dbReference type="ARBA" id="ARBA00023136"/>
    </source>
</evidence>
<dbReference type="EMBL" id="CM001403">
    <property type="protein sequence ID" value="EHQ26305.1"/>
    <property type="molecule type" value="Genomic_DNA"/>
</dbReference>
<keyword evidence="5" id="KW-0812">Transmembrane</keyword>
<keyword evidence="7" id="KW-0998">Cell outer membrane</keyword>
<evidence type="ECO:0000256" key="3">
    <source>
        <dbReference type="ARBA" id="ARBA00022448"/>
    </source>
</evidence>
<dbReference type="PANTHER" id="PTHR30026:SF20">
    <property type="entry name" value="OUTER MEMBRANE PROTEIN TOLC"/>
    <property type="match status" value="1"/>
</dbReference>
<keyword evidence="8" id="KW-0732">Signal</keyword>
<keyword evidence="10" id="KW-1185">Reference proteome</keyword>
<dbReference type="GO" id="GO:0015288">
    <property type="term" value="F:porin activity"/>
    <property type="evidence" value="ECO:0007669"/>
    <property type="project" value="TreeGrafter"/>
</dbReference>
<comment type="subcellular location">
    <subcellularLocation>
        <location evidence="1">Cell outer membrane</location>
    </subcellularLocation>
</comment>
<evidence type="ECO:0000256" key="8">
    <source>
        <dbReference type="SAM" id="SignalP"/>
    </source>
</evidence>
<dbReference type="InterPro" id="IPR051906">
    <property type="entry name" value="TolC-like"/>
</dbReference>
<dbReference type="Proteomes" id="UP000002774">
    <property type="component" value="Chromosome"/>
</dbReference>
<evidence type="ECO:0000256" key="5">
    <source>
        <dbReference type="ARBA" id="ARBA00022692"/>
    </source>
</evidence>
<dbReference type="RefSeq" id="WP_008506366.1">
    <property type="nucleotide sequence ID" value="NZ_CM001403.1"/>
</dbReference>
<dbReference type="PANTHER" id="PTHR30026">
    <property type="entry name" value="OUTER MEMBRANE PROTEIN TOLC"/>
    <property type="match status" value="1"/>
</dbReference>
<gene>
    <name evidence="9" type="ORF">Mucpa_2166</name>
</gene>
<proteinExistence type="inferred from homology"/>
<evidence type="ECO:0000313" key="10">
    <source>
        <dbReference type="Proteomes" id="UP000002774"/>
    </source>
</evidence>